<evidence type="ECO:0000313" key="3">
    <source>
        <dbReference type="Proteomes" id="UP000244571"/>
    </source>
</evidence>
<evidence type="ECO:0000259" key="1">
    <source>
        <dbReference type="Pfam" id="PF01048"/>
    </source>
</evidence>
<proteinExistence type="predicted"/>
<dbReference type="PANTHER" id="PTHR46832">
    <property type="entry name" value="5'-METHYLTHIOADENOSINE/S-ADENOSYLHOMOCYSTEINE NUCLEOSIDASE"/>
    <property type="match status" value="1"/>
</dbReference>
<dbReference type="GO" id="GO:0005829">
    <property type="term" value="C:cytosol"/>
    <property type="evidence" value="ECO:0007669"/>
    <property type="project" value="TreeGrafter"/>
</dbReference>
<dbReference type="PANTHER" id="PTHR46832:SF1">
    <property type="entry name" value="5'-METHYLTHIOADENOSINE_S-ADENOSYLHOMOCYSTEINE NUCLEOSIDASE"/>
    <property type="match status" value="1"/>
</dbReference>
<dbReference type="Gene3D" id="3.40.50.1580">
    <property type="entry name" value="Nucleoside phosphorylase domain"/>
    <property type="match status" value="1"/>
</dbReference>
<dbReference type="GO" id="GO:0009116">
    <property type="term" value="P:nucleoside metabolic process"/>
    <property type="evidence" value="ECO:0007669"/>
    <property type="project" value="InterPro"/>
</dbReference>
<dbReference type="RefSeq" id="WP_108621722.1">
    <property type="nucleotide sequence ID" value="NZ_CP028901.1"/>
</dbReference>
<sequence>MERLLIVTALPQELDHAPIPYEHPVVFTGIGKLNAAVTLMDAISKHSPAMVINFGTAGRLSAHASGLVEVAEVIQRDMDAEPLSPRGTTPFDETPTTIASGFEGVRCGTGDSFMRSTDSWLLDQQVDIVDMELFALALVCHRRGVAWRSFKYITDDTDENAGRDWMERIHHGRALFLKKLTEIGST</sequence>
<reference evidence="2 3" key="1">
    <citation type="submission" date="2018-04" db="EMBL/GenBank/DDBJ databases">
        <title>Bordetella sp. HZ20 isolated from seawater.</title>
        <authorList>
            <person name="Sun C."/>
        </authorList>
    </citation>
    <scope>NUCLEOTIDE SEQUENCE [LARGE SCALE GENOMIC DNA]</scope>
    <source>
        <strain evidence="2 3">HZ20</strain>
    </source>
</reference>
<dbReference type="AlphaFoldDB" id="A0A2R4XKJ2"/>
<dbReference type="GO" id="GO:0008782">
    <property type="term" value="F:adenosylhomocysteine nucleosidase activity"/>
    <property type="evidence" value="ECO:0007669"/>
    <property type="project" value="TreeGrafter"/>
</dbReference>
<dbReference type="Proteomes" id="UP000244571">
    <property type="component" value="Chromosome"/>
</dbReference>
<protein>
    <submittedName>
        <fullName evidence="2">5'-methylthioadenosine nucleosidase</fullName>
    </submittedName>
</protein>
<dbReference type="EMBL" id="CP028901">
    <property type="protein sequence ID" value="AWB34306.1"/>
    <property type="molecule type" value="Genomic_DNA"/>
</dbReference>
<dbReference type="GO" id="GO:0019284">
    <property type="term" value="P:L-methionine salvage from S-adenosylmethionine"/>
    <property type="evidence" value="ECO:0007669"/>
    <property type="project" value="TreeGrafter"/>
</dbReference>
<dbReference type="InterPro" id="IPR000845">
    <property type="entry name" value="Nucleoside_phosphorylase_d"/>
</dbReference>
<dbReference type="GO" id="GO:0008930">
    <property type="term" value="F:methylthioadenosine nucleosidase activity"/>
    <property type="evidence" value="ECO:0007669"/>
    <property type="project" value="TreeGrafter"/>
</dbReference>
<gene>
    <name evidence="2" type="ORF">DBV39_11995</name>
</gene>
<keyword evidence="3" id="KW-1185">Reference proteome</keyword>
<accession>A0A2R4XKJ2</accession>
<organism evidence="2 3">
    <name type="scientific">Orrella marina</name>
    <dbReference type="NCBI Taxonomy" id="2163011"/>
    <lineage>
        <taxon>Bacteria</taxon>
        <taxon>Pseudomonadati</taxon>
        <taxon>Pseudomonadota</taxon>
        <taxon>Betaproteobacteria</taxon>
        <taxon>Burkholderiales</taxon>
        <taxon>Alcaligenaceae</taxon>
        <taxon>Orrella</taxon>
    </lineage>
</organism>
<name>A0A2R4XKJ2_9BURK</name>
<dbReference type="InterPro" id="IPR035994">
    <property type="entry name" value="Nucleoside_phosphorylase_sf"/>
</dbReference>
<dbReference type="SUPFAM" id="SSF53167">
    <property type="entry name" value="Purine and uridine phosphorylases"/>
    <property type="match status" value="1"/>
</dbReference>
<feature type="domain" description="Nucleoside phosphorylase" evidence="1">
    <location>
        <begin position="25"/>
        <end position="168"/>
    </location>
</feature>
<dbReference type="OrthoDB" id="9792278at2"/>
<dbReference type="KEGG" id="boz:DBV39_11995"/>
<evidence type="ECO:0000313" key="2">
    <source>
        <dbReference type="EMBL" id="AWB34306.1"/>
    </source>
</evidence>
<dbReference type="Pfam" id="PF01048">
    <property type="entry name" value="PNP_UDP_1"/>
    <property type="match status" value="1"/>
</dbReference>